<dbReference type="HOGENOM" id="CLU_136056_0_0_4"/>
<dbReference type="Proteomes" id="UP000002705">
    <property type="component" value="Chromosome 2"/>
</dbReference>
<dbReference type="EMBL" id="CP000152">
    <property type="protein sequence ID" value="ABB11477.1"/>
    <property type="molecule type" value="Genomic_DNA"/>
</dbReference>
<evidence type="ECO:0000313" key="3">
    <source>
        <dbReference type="Proteomes" id="UP000002705"/>
    </source>
</evidence>
<sequence>MCKRDGADARGADGVHEGGARRRGLGGEEAETGCDAAGSDVVVDFLALPSLLVAAARAQALARQHGDHLLGRRAGREFVADAIGHHGQARALPTQRLGDCPAAFVTVAIPFIADSLAITALFHRDSLTRLRERGWTLAPTRHVPAAAPASAFA</sequence>
<feature type="region of interest" description="Disordered" evidence="1">
    <location>
        <begin position="1"/>
        <end position="31"/>
    </location>
</feature>
<keyword evidence="3" id="KW-1185">Reference proteome</keyword>
<feature type="compositionally biased region" description="Basic and acidic residues" evidence="1">
    <location>
        <begin position="1"/>
        <end position="20"/>
    </location>
</feature>
<organism evidence="2 3">
    <name type="scientific">Burkholderia lata (strain ATCC 17760 / DSM 23089 / LMG 22485 / NCIMB 9086 / R18194 / 383)</name>
    <dbReference type="NCBI Taxonomy" id="482957"/>
    <lineage>
        <taxon>Bacteria</taxon>
        <taxon>Pseudomonadati</taxon>
        <taxon>Pseudomonadota</taxon>
        <taxon>Betaproteobacteria</taxon>
        <taxon>Burkholderiales</taxon>
        <taxon>Burkholderiaceae</taxon>
        <taxon>Burkholderia</taxon>
        <taxon>Burkholderia cepacia complex</taxon>
    </lineage>
</organism>
<gene>
    <name evidence="2" type="ordered locus">Bcep18194_B1363</name>
</gene>
<evidence type="ECO:0000313" key="2">
    <source>
        <dbReference type="EMBL" id="ABB11477.1"/>
    </source>
</evidence>
<protein>
    <submittedName>
        <fullName evidence="2">Uncharacterized protein</fullName>
    </submittedName>
</protein>
<name>Q396Y4_BURL3</name>
<proteinExistence type="predicted"/>
<dbReference type="KEGG" id="bur:Bcep18194_B1363"/>
<evidence type="ECO:0000256" key="1">
    <source>
        <dbReference type="SAM" id="MobiDB-lite"/>
    </source>
</evidence>
<accession>Q396Y4</accession>
<dbReference type="AlphaFoldDB" id="Q396Y4"/>
<reference evidence="2" key="1">
    <citation type="submission" date="2005-10" db="EMBL/GenBank/DDBJ databases">
        <title>Complete sequence of chromosome 2 of Burkholderia sp. 383.</title>
        <authorList>
            <consortium name="US DOE Joint Genome Institute"/>
            <person name="Copeland A."/>
            <person name="Lucas S."/>
            <person name="Lapidus A."/>
            <person name="Barry K."/>
            <person name="Detter J.C."/>
            <person name="Glavina T."/>
            <person name="Hammon N."/>
            <person name="Israni S."/>
            <person name="Pitluck S."/>
            <person name="Chain P."/>
            <person name="Malfatti S."/>
            <person name="Shin M."/>
            <person name="Vergez L."/>
            <person name="Schmutz J."/>
            <person name="Larimer F."/>
            <person name="Land M."/>
            <person name="Kyrpides N."/>
            <person name="Lykidis A."/>
            <person name="Richardson P."/>
        </authorList>
    </citation>
    <scope>NUCLEOTIDE SEQUENCE [LARGE SCALE GENOMIC DNA]</scope>
    <source>
        <strain evidence="2">383</strain>
    </source>
</reference>